<dbReference type="InterPro" id="IPR009081">
    <property type="entry name" value="PP-bd_ACP"/>
</dbReference>
<gene>
    <name evidence="4" type="ORF">LCY76_22990</name>
</gene>
<dbReference type="Pfam" id="PF00550">
    <property type="entry name" value="PP-binding"/>
    <property type="match status" value="1"/>
</dbReference>
<evidence type="ECO:0000313" key="4">
    <source>
        <dbReference type="EMBL" id="MCK6259441.1"/>
    </source>
</evidence>
<dbReference type="AlphaFoldDB" id="A0A9X1XFZ1"/>
<name>A0A9X1XFZ1_9BACL</name>
<organism evidence="4 5">
    <name type="scientific">Fictibacillus marinisediminis</name>
    <dbReference type="NCBI Taxonomy" id="2878389"/>
    <lineage>
        <taxon>Bacteria</taxon>
        <taxon>Bacillati</taxon>
        <taxon>Bacillota</taxon>
        <taxon>Bacilli</taxon>
        <taxon>Bacillales</taxon>
        <taxon>Fictibacillaceae</taxon>
        <taxon>Fictibacillus</taxon>
    </lineage>
</organism>
<dbReference type="Proteomes" id="UP001139011">
    <property type="component" value="Unassembled WGS sequence"/>
</dbReference>
<evidence type="ECO:0000313" key="5">
    <source>
        <dbReference type="Proteomes" id="UP001139011"/>
    </source>
</evidence>
<dbReference type="InterPro" id="IPR036736">
    <property type="entry name" value="ACP-like_sf"/>
</dbReference>
<evidence type="ECO:0000259" key="3">
    <source>
        <dbReference type="PROSITE" id="PS50075"/>
    </source>
</evidence>
<dbReference type="RefSeq" id="WP_248254811.1">
    <property type="nucleotide sequence ID" value="NZ_JAIWJX010000004.1"/>
</dbReference>
<evidence type="ECO:0000256" key="1">
    <source>
        <dbReference type="ARBA" id="ARBA00022450"/>
    </source>
</evidence>
<dbReference type="InterPro" id="IPR020806">
    <property type="entry name" value="PKS_PP-bd"/>
</dbReference>
<dbReference type="PROSITE" id="PS50075">
    <property type="entry name" value="CARRIER"/>
    <property type="match status" value="1"/>
</dbReference>
<sequence>MSYEMKKHRILELIAEMVEVDVSEVKEDSSFADLGIDSLMALELAVYLERDYNIFIQEQELMSLRKVEDLLRFLNTN</sequence>
<dbReference type="EMBL" id="JAIWJX010000004">
    <property type="protein sequence ID" value="MCK6259441.1"/>
    <property type="molecule type" value="Genomic_DNA"/>
</dbReference>
<feature type="domain" description="Carrier" evidence="3">
    <location>
        <begin position="1"/>
        <end position="77"/>
    </location>
</feature>
<proteinExistence type="predicted"/>
<accession>A0A9X1XFZ1</accession>
<dbReference type="SUPFAM" id="SSF47336">
    <property type="entry name" value="ACP-like"/>
    <property type="match status" value="1"/>
</dbReference>
<dbReference type="Gene3D" id="1.10.1200.10">
    <property type="entry name" value="ACP-like"/>
    <property type="match status" value="1"/>
</dbReference>
<protein>
    <submittedName>
        <fullName evidence="4">Acyl carrier protein</fullName>
    </submittedName>
</protein>
<keyword evidence="5" id="KW-1185">Reference proteome</keyword>
<comment type="caution">
    <text evidence="4">The sequence shown here is derived from an EMBL/GenBank/DDBJ whole genome shotgun (WGS) entry which is preliminary data.</text>
</comment>
<dbReference type="SMART" id="SM00823">
    <property type="entry name" value="PKS_PP"/>
    <property type="match status" value="1"/>
</dbReference>
<dbReference type="GO" id="GO:0031177">
    <property type="term" value="F:phosphopantetheine binding"/>
    <property type="evidence" value="ECO:0007669"/>
    <property type="project" value="InterPro"/>
</dbReference>
<evidence type="ECO:0000256" key="2">
    <source>
        <dbReference type="ARBA" id="ARBA00022553"/>
    </source>
</evidence>
<keyword evidence="2" id="KW-0597">Phosphoprotein</keyword>
<keyword evidence="1" id="KW-0596">Phosphopantetheine</keyword>
<reference evidence="4" key="1">
    <citation type="submission" date="2021-09" db="EMBL/GenBank/DDBJ databases">
        <title>Genome analysis of Fictibacillus sp. KIGAM418 isolated from marine sediment.</title>
        <authorList>
            <person name="Seo M.-J."/>
            <person name="Cho E.-S."/>
            <person name="Hwang C.Y."/>
        </authorList>
    </citation>
    <scope>NUCLEOTIDE SEQUENCE</scope>
    <source>
        <strain evidence="4">KIGAM418</strain>
    </source>
</reference>